<gene>
    <name evidence="2" type="ORF">NMH_1265</name>
</gene>
<proteinExistence type="predicted"/>
<comment type="caution">
    <text evidence="2">The sequence shown here is derived from an EMBL/GenBank/DDBJ whole genome shotgun (WGS) entry which is preliminary data.</text>
</comment>
<sequence length="42" mass="4755">MFSAFHTPDGFKMPSETRQAEVRTASGSFQRADADRIAYFVQ</sequence>
<reference evidence="2 3" key="1">
    <citation type="journal article" date="2011" name="J. Bacteriol.">
        <title>Genome sequence of Neisseria meningitidis serogroup B strain H44/76.</title>
        <authorList>
            <person name="Piet J.R."/>
            <person name="Huis In 't Veld R.A."/>
            <person name="van Schaik B.D."/>
            <person name="van Kampen A.H."/>
            <person name="Baas F."/>
            <person name="van de Beek D."/>
            <person name="Pannekoek Y."/>
            <person name="van der Ende A."/>
        </authorList>
    </citation>
    <scope>NUCLEOTIDE SEQUENCE [LARGE SCALE GENOMIC DNA]</scope>
    <source>
        <strain evidence="2 3">H44/76</strain>
    </source>
</reference>
<dbReference type="Proteomes" id="UP000032707">
    <property type="component" value="Unassembled WGS sequence"/>
</dbReference>
<dbReference type="PATRIC" id="fig|909420.4.peg.1651"/>
<dbReference type="EMBL" id="AEQZ01000029">
    <property type="protein sequence ID" value="EFV63581.1"/>
    <property type="molecule type" value="Genomic_DNA"/>
</dbReference>
<accession>E6MY25</accession>
<evidence type="ECO:0000313" key="2">
    <source>
        <dbReference type="EMBL" id="EFV63581.1"/>
    </source>
</evidence>
<dbReference type="AlphaFoldDB" id="E6MY25"/>
<name>E6MY25_NEIMH</name>
<evidence type="ECO:0000313" key="3">
    <source>
        <dbReference type="Proteomes" id="UP000032707"/>
    </source>
</evidence>
<feature type="region of interest" description="Disordered" evidence="1">
    <location>
        <begin position="1"/>
        <end position="27"/>
    </location>
</feature>
<protein>
    <submittedName>
        <fullName evidence="2">Uncharacterized protein</fullName>
    </submittedName>
</protein>
<evidence type="ECO:0000256" key="1">
    <source>
        <dbReference type="SAM" id="MobiDB-lite"/>
    </source>
</evidence>
<organism evidence="2 3">
    <name type="scientific">Neisseria meningitidis serogroup B / serotype 15 (strain H44/76)</name>
    <dbReference type="NCBI Taxonomy" id="909420"/>
    <lineage>
        <taxon>Bacteria</taxon>
        <taxon>Pseudomonadati</taxon>
        <taxon>Pseudomonadota</taxon>
        <taxon>Betaproteobacteria</taxon>
        <taxon>Neisseriales</taxon>
        <taxon>Neisseriaceae</taxon>
        <taxon>Neisseria</taxon>
    </lineage>
</organism>